<evidence type="ECO:0000256" key="4">
    <source>
        <dbReference type="ARBA" id="ARBA00017470"/>
    </source>
</evidence>
<name>A0A0M6YE23_9RHOB</name>
<evidence type="ECO:0000313" key="9">
    <source>
        <dbReference type="EMBL" id="CTQ48578.1"/>
    </source>
</evidence>
<dbReference type="PANTHER" id="PTHR43649">
    <property type="entry name" value="ARABINOSE-BINDING PROTEIN-RELATED"/>
    <property type="match status" value="1"/>
</dbReference>
<evidence type="ECO:0000256" key="7">
    <source>
        <dbReference type="ARBA" id="ARBA00034473"/>
    </source>
</evidence>
<keyword evidence="5" id="KW-0813">Transport</keyword>
<dbReference type="InterPro" id="IPR006059">
    <property type="entry name" value="SBP"/>
</dbReference>
<evidence type="ECO:0000256" key="3">
    <source>
        <dbReference type="ARBA" id="ARBA00011557"/>
    </source>
</evidence>
<evidence type="ECO:0000256" key="6">
    <source>
        <dbReference type="ARBA" id="ARBA00022729"/>
    </source>
</evidence>
<dbReference type="Pfam" id="PF13416">
    <property type="entry name" value="SBP_bac_8"/>
    <property type="match status" value="1"/>
</dbReference>
<evidence type="ECO:0000256" key="8">
    <source>
        <dbReference type="SAM" id="SignalP"/>
    </source>
</evidence>
<evidence type="ECO:0000256" key="1">
    <source>
        <dbReference type="ARBA" id="ARBA00004418"/>
    </source>
</evidence>
<comment type="function">
    <text evidence="7">Part of the ABC transporter complex UgpBAEC involved in sn-glycerol-3-phosphate (G3P) import. Binds G3P.</text>
</comment>
<evidence type="ECO:0000256" key="2">
    <source>
        <dbReference type="ARBA" id="ARBA00008520"/>
    </source>
</evidence>
<dbReference type="OrthoDB" id="9811951at2"/>
<evidence type="ECO:0000256" key="5">
    <source>
        <dbReference type="ARBA" id="ARBA00022448"/>
    </source>
</evidence>
<feature type="chain" id="PRO_5005807738" description="sn-glycerol-3-phosphate-binding periplasmic protein UgpB" evidence="8">
    <location>
        <begin position="24"/>
        <end position="417"/>
    </location>
</feature>
<dbReference type="STRING" id="420998.JDO7802_00581"/>
<feature type="signal peptide" evidence="8">
    <location>
        <begin position="1"/>
        <end position="23"/>
    </location>
</feature>
<comment type="similarity">
    <text evidence="2">Belongs to the bacterial solute-binding protein 1 family.</text>
</comment>
<accession>A0A0M6YE23</accession>
<dbReference type="GO" id="GO:0042597">
    <property type="term" value="C:periplasmic space"/>
    <property type="evidence" value="ECO:0007669"/>
    <property type="project" value="UniProtKB-SubCell"/>
</dbReference>
<proteinExistence type="inferred from homology"/>
<dbReference type="InterPro" id="IPR050490">
    <property type="entry name" value="Bact_solute-bd_prot1"/>
</dbReference>
<dbReference type="EMBL" id="CXSU01000005">
    <property type="protein sequence ID" value="CTQ48578.1"/>
    <property type="molecule type" value="Genomic_DNA"/>
</dbReference>
<comment type="subcellular location">
    <subcellularLocation>
        <location evidence="1">Periplasm</location>
    </subcellularLocation>
</comment>
<reference evidence="9 10" key="1">
    <citation type="submission" date="2015-07" db="EMBL/GenBank/DDBJ databases">
        <authorList>
            <person name="Noorani M."/>
        </authorList>
    </citation>
    <scope>NUCLEOTIDE SEQUENCE [LARGE SCALE GENOMIC DNA]</scope>
    <source>
        <strain evidence="9 10">CECT 7802</strain>
    </source>
</reference>
<gene>
    <name evidence="9" type="ORF">JDO7802_00581</name>
</gene>
<dbReference type="PANTHER" id="PTHR43649:SF31">
    <property type="entry name" value="SN-GLYCEROL-3-PHOSPHATE-BINDING PERIPLASMIC PROTEIN UGPB"/>
    <property type="match status" value="1"/>
</dbReference>
<dbReference type="Gene3D" id="3.40.190.10">
    <property type="entry name" value="Periplasmic binding protein-like II"/>
    <property type="match status" value="2"/>
</dbReference>
<dbReference type="SUPFAM" id="SSF53850">
    <property type="entry name" value="Periplasmic binding protein-like II"/>
    <property type="match status" value="1"/>
</dbReference>
<organism evidence="9 10">
    <name type="scientific">Jannaschia donghaensis</name>
    <dbReference type="NCBI Taxonomy" id="420998"/>
    <lineage>
        <taxon>Bacteria</taxon>
        <taxon>Pseudomonadati</taxon>
        <taxon>Pseudomonadota</taxon>
        <taxon>Alphaproteobacteria</taxon>
        <taxon>Rhodobacterales</taxon>
        <taxon>Roseobacteraceae</taxon>
        <taxon>Jannaschia</taxon>
    </lineage>
</organism>
<protein>
    <recommendedName>
        <fullName evidence="4">sn-glycerol-3-phosphate-binding periplasmic protein UgpB</fullName>
    </recommendedName>
</protein>
<comment type="subunit">
    <text evidence="3">The complex is composed of two ATP-binding proteins (UgpC), two transmembrane proteins (UgpA and UgpE) and a solute-binding protein (UgpB).</text>
</comment>
<dbReference type="Proteomes" id="UP000049222">
    <property type="component" value="Unassembled WGS sequence"/>
</dbReference>
<dbReference type="AlphaFoldDB" id="A0A0M6YE23"/>
<keyword evidence="10" id="KW-1185">Reference proteome</keyword>
<sequence length="417" mass="44289">MTRSKFLGSTFCLASLLAAPTTAQERPLTVAMHYTQEQAAPLIACLDAYGTDGPGAEYQQISYGDYLQTVLTGRLAGQAPDIYNVYSIWAAQMVDNGVLATPPAAVTDFVTAGYSAGTVDAATIDGTLWGVPTEVSVYMLVSNMALLREAGFDTPPTTWAEMREMAQAITTRNDQDRIETAGFAFAQSSSGAGLVHPFYALTYSEGGDIYADDRSEAMLESDAATATAGLMAGMVQDGITDLSVDAYDFPAGGIGMMIMANWYESAIREGFGDRFDEDVAVSAIPMGEDWKTMQYAFFMGVDSASDRSDAAWDLVRHLNEPRDGAPSCMAEMLDGLGALTASSADTAALPEADAFTAPFVAALADDRAISQPNVMQASELEGLIARTLEEVIVGDAEAGPAMEELDGDVEDILSEFY</sequence>
<evidence type="ECO:0000313" key="10">
    <source>
        <dbReference type="Proteomes" id="UP000049222"/>
    </source>
</evidence>
<keyword evidence="6 8" id="KW-0732">Signal</keyword>